<dbReference type="KEGG" id="psco:LY89DRAFT_550444"/>
<proteinExistence type="inferred from homology"/>
<dbReference type="Pfam" id="PF08240">
    <property type="entry name" value="ADH_N"/>
    <property type="match status" value="1"/>
</dbReference>
<organism evidence="4 5">
    <name type="scientific">Mollisia scopiformis</name>
    <name type="common">Conifer needle endophyte fungus</name>
    <name type="synonym">Phialocephala scopiformis</name>
    <dbReference type="NCBI Taxonomy" id="149040"/>
    <lineage>
        <taxon>Eukaryota</taxon>
        <taxon>Fungi</taxon>
        <taxon>Dikarya</taxon>
        <taxon>Ascomycota</taxon>
        <taxon>Pezizomycotina</taxon>
        <taxon>Leotiomycetes</taxon>
        <taxon>Helotiales</taxon>
        <taxon>Mollisiaceae</taxon>
        <taxon>Mollisia</taxon>
    </lineage>
</organism>
<dbReference type="AlphaFoldDB" id="A0A194X5Y6"/>
<dbReference type="Proteomes" id="UP000070700">
    <property type="component" value="Unassembled WGS sequence"/>
</dbReference>
<evidence type="ECO:0000256" key="2">
    <source>
        <dbReference type="ARBA" id="ARBA00023002"/>
    </source>
</evidence>
<dbReference type="GO" id="GO:0016651">
    <property type="term" value="F:oxidoreductase activity, acting on NAD(P)H"/>
    <property type="evidence" value="ECO:0007669"/>
    <property type="project" value="InterPro"/>
</dbReference>
<dbReference type="Gene3D" id="3.90.180.10">
    <property type="entry name" value="Medium-chain alcohol dehydrogenases, catalytic domain"/>
    <property type="match status" value="1"/>
</dbReference>
<dbReference type="InterPro" id="IPR036291">
    <property type="entry name" value="NAD(P)-bd_dom_sf"/>
</dbReference>
<feature type="non-terminal residue" evidence="4">
    <location>
        <position position="218"/>
    </location>
</feature>
<dbReference type="GeneID" id="28818026"/>
<evidence type="ECO:0000313" key="4">
    <source>
        <dbReference type="EMBL" id="KUJ15212.1"/>
    </source>
</evidence>
<dbReference type="Gene3D" id="3.40.50.720">
    <property type="entry name" value="NAD(P)-binding Rossmann-like Domain"/>
    <property type="match status" value="1"/>
</dbReference>
<dbReference type="InterPro" id="IPR047122">
    <property type="entry name" value="Trans-enoyl_RdTase-like"/>
</dbReference>
<reference evidence="4 5" key="1">
    <citation type="submission" date="2015-10" db="EMBL/GenBank/DDBJ databases">
        <title>Full genome of DAOMC 229536 Phialocephala scopiformis, a fungal endophyte of spruce producing the potent anti-insectan compound rugulosin.</title>
        <authorList>
            <consortium name="DOE Joint Genome Institute"/>
            <person name="Walker A.K."/>
            <person name="Frasz S.L."/>
            <person name="Seifert K.A."/>
            <person name="Miller J.D."/>
            <person name="Mondo S.J."/>
            <person name="Labutti K."/>
            <person name="Lipzen A."/>
            <person name="Dockter R."/>
            <person name="Kennedy M."/>
            <person name="Grigoriev I.V."/>
            <person name="Spatafora J.W."/>
        </authorList>
    </citation>
    <scope>NUCLEOTIDE SEQUENCE [LARGE SCALE GENOMIC DNA]</scope>
    <source>
        <strain evidence="4 5">CBS 120377</strain>
    </source>
</reference>
<feature type="domain" description="Alcohol dehydrogenase-like N-terminal" evidence="3">
    <location>
        <begin position="29"/>
        <end position="118"/>
    </location>
</feature>
<dbReference type="InterPro" id="IPR011032">
    <property type="entry name" value="GroES-like_sf"/>
</dbReference>
<keyword evidence="2" id="KW-0560">Oxidoreductase</keyword>
<comment type="similarity">
    <text evidence="1">Belongs to the zinc-containing alcohol dehydrogenase family.</text>
</comment>
<keyword evidence="5" id="KW-1185">Reference proteome</keyword>
<dbReference type="InterPro" id="IPR013154">
    <property type="entry name" value="ADH-like_N"/>
</dbReference>
<evidence type="ECO:0000256" key="1">
    <source>
        <dbReference type="ARBA" id="ARBA00008072"/>
    </source>
</evidence>
<dbReference type="SUPFAM" id="SSF51735">
    <property type="entry name" value="NAD(P)-binding Rossmann-fold domains"/>
    <property type="match status" value="1"/>
</dbReference>
<name>A0A194X5Y6_MOLSC</name>
<dbReference type="SUPFAM" id="SSF50129">
    <property type="entry name" value="GroES-like"/>
    <property type="match status" value="1"/>
</dbReference>
<protein>
    <submittedName>
        <fullName evidence="4">GroES-like protein</fullName>
    </submittedName>
</protein>
<dbReference type="STRING" id="149040.A0A194X5Y6"/>
<dbReference type="OrthoDB" id="9992527at2759"/>
<gene>
    <name evidence="4" type="ORF">LY89DRAFT_550444</name>
</gene>
<dbReference type="PANTHER" id="PTHR45348">
    <property type="entry name" value="HYPOTHETICAL OXIDOREDUCTASE (EUROFUNG)"/>
    <property type="match status" value="1"/>
</dbReference>
<dbReference type="InParanoid" id="A0A194X5Y6"/>
<evidence type="ECO:0000259" key="3">
    <source>
        <dbReference type="Pfam" id="PF08240"/>
    </source>
</evidence>
<dbReference type="RefSeq" id="XP_018069567.1">
    <property type="nucleotide sequence ID" value="XM_018208300.1"/>
</dbReference>
<accession>A0A194X5Y6</accession>
<evidence type="ECO:0000313" key="5">
    <source>
        <dbReference type="Proteomes" id="UP000070700"/>
    </source>
</evidence>
<dbReference type="PANTHER" id="PTHR45348:SF2">
    <property type="entry name" value="ZINC-TYPE ALCOHOL DEHYDROGENASE-LIKE PROTEIN C2E1P3.01"/>
    <property type="match status" value="1"/>
</dbReference>
<dbReference type="EMBL" id="KQ947418">
    <property type="protein sequence ID" value="KUJ15212.1"/>
    <property type="molecule type" value="Genomic_DNA"/>
</dbReference>
<sequence>MTNMQKALFIKEIGKPLTLDTRPISSPKEGEVLIKVNATQVLPHDTASRDRGLFVQGHLPAIPGHNIAGIVQELGQNVTEYSIGQHIYGQGEAVAVIPDSSGLQEYATLPINMSAPVPEGFTDDQMATLPINATTTFCALFLQNWLGFPAPFSTEAKTFDYGKEKLVIVGGGTNCGKLAVQLAKIAGIGTIVSIASLSGEQNLRAMGATHVVDRHSDD</sequence>